<dbReference type="Proteomes" id="UP000738349">
    <property type="component" value="Unassembled WGS sequence"/>
</dbReference>
<comment type="catalytic activity">
    <reaction evidence="8">
        <text>cutin + H2O = cutin monomers.</text>
        <dbReference type="EC" id="3.1.1.74"/>
    </reaction>
</comment>
<dbReference type="PROSITE" id="PS00155">
    <property type="entry name" value="CUTINASE_1"/>
    <property type="match status" value="1"/>
</dbReference>
<dbReference type="OrthoDB" id="2586582at2759"/>
<proteinExistence type="inferred from homology"/>
<keyword evidence="3 8" id="KW-0719">Serine esterase</keyword>
<evidence type="ECO:0000256" key="5">
    <source>
        <dbReference type="ARBA" id="ARBA00022729"/>
    </source>
</evidence>
<evidence type="ECO:0000313" key="10">
    <source>
        <dbReference type="EMBL" id="KAH7171358.1"/>
    </source>
</evidence>
<name>A0A9P9FTA2_9HYPO</name>
<keyword evidence="6 8" id="KW-0378">Hydrolase</keyword>
<keyword evidence="11" id="KW-1185">Reference proteome</keyword>
<evidence type="ECO:0000313" key="11">
    <source>
        <dbReference type="Proteomes" id="UP000738349"/>
    </source>
</evidence>
<keyword evidence="4 8" id="KW-0964">Secreted</keyword>
<feature type="chain" id="PRO_5040543344" description="Cutinase" evidence="8">
    <location>
        <begin position="19"/>
        <end position="357"/>
    </location>
</feature>
<organism evidence="10 11">
    <name type="scientific">Dactylonectria macrodidyma</name>
    <dbReference type="NCBI Taxonomy" id="307937"/>
    <lineage>
        <taxon>Eukaryota</taxon>
        <taxon>Fungi</taxon>
        <taxon>Dikarya</taxon>
        <taxon>Ascomycota</taxon>
        <taxon>Pezizomycotina</taxon>
        <taxon>Sordariomycetes</taxon>
        <taxon>Hypocreomycetidae</taxon>
        <taxon>Hypocreales</taxon>
        <taxon>Nectriaceae</taxon>
        <taxon>Dactylonectria</taxon>
    </lineage>
</organism>
<dbReference type="EMBL" id="JAGMUV010000002">
    <property type="protein sequence ID" value="KAH7171358.1"/>
    <property type="molecule type" value="Genomic_DNA"/>
</dbReference>
<evidence type="ECO:0000256" key="6">
    <source>
        <dbReference type="ARBA" id="ARBA00022801"/>
    </source>
</evidence>
<dbReference type="PANTHER" id="PTHR33630:SF13">
    <property type="entry name" value="ACETYLXYLAN ESTERASE"/>
    <property type="match status" value="1"/>
</dbReference>
<dbReference type="InterPro" id="IPR000675">
    <property type="entry name" value="Cutinase/axe"/>
</dbReference>
<gene>
    <name evidence="10" type="ORF">EDB81DRAFT_196769</name>
</gene>
<feature type="signal peptide" evidence="8">
    <location>
        <begin position="1"/>
        <end position="18"/>
    </location>
</feature>
<evidence type="ECO:0000256" key="9">
    <source>
        <dbReference type="SAM" id="MobiDB-lite"/>
    </source>
</evidence>
<comment type="subcellular location">
    <subcellularLocation>
        <location evidence="1 8">Secreted</location>
    </subcellularLocation>
</comment>
<evidence type="ECO:0000256" key="1">
    <source>
        <dbReference type="ARBA" id="ARBA00004613"/>
    </source>
</evidence>
<dbReference type="SUPFAM" id="SSF53474">
    <property type="entry name" value="alpha/beta-Hydrolases"/>
    <property type="match status" value="1"/>
</dbReference>
<dbReference type="EC" id="3.1.1.74" evidence="8"/>
<evidence type="ECO:0000256" key="2">
    <source>
        <dbReference type="ARBA" id="ARBA00007534"/>
    </source>
</evidence>
<dbReference type="Gene3D" id="3.40.50.1820">
    <property type="entry name" value="alpha/beta hydrolase"/>
    <property type="match status" value="1"/>
</dbReference>
<evidence type="ECO:0000256" key="3">
    <source>
        <dbReference type="ARBA" id="ARBA00022487"/>
    </source>
</evidence>
<dbReference type="PANTHER" id="PTHR33630">
    <property type="entry name" value="CUTINASE RV1984C-RELATED-RELATED"/>
    <property type="match status" value="1"/>
</dbReference>
<protein>
    <recommendedName>
        <fullName evidence="8">Cutinase</fullName>
        <ecNumber evidence="8">3.1.1.74</ecNumber>
    </recommendedName>
</protein>
<keyword evidence="7" id="KW-1015">Disulfide bond</keyword>
<feature type="region of interest" description="Disordered" evidence="9">
    <location>
        <begin position="235"/>
        <end position="340"/>
    </location>
</feature>
<accession>A0A9P9FTA2</accession>
<dbReference type="PROSITE" id="PS00931">
    <property type="entry name" value="CUTINASE_2"/>
    <property type="match status" value="1"/>
</dbReference>
<evidence type="ECO:0000256" key="4">
    <source>
        <dbReference type="ARBA" id="ARBA00022525"/>
    </source>
</evidence>
<sequence length="357" mass="36816">MRQSAAISLLIAASASLARDLSLRDTDCKDVHIFLAKGNNEPYPGRQGKLVTAICDGLSSCDYEDIKFYNPLESVYCDSVFEGAANGIKQITAYNKACPDSKLVVSGYSQGGHVVGDILGGGGGTFFQGCVQNSNEGLDADSAPGNMIVAAAIFGDTRHTANQPYNVFSGAGDDGLFPRTEAMLAKLVTYGNALHNYCVETDPICAGGDVVADHLNYFDLYSDTVAEWVHERIEASGNSTSTTSSAFATSTKTTKTKSETATEATTTTETGSETASETESASATKTRTTTDTTEASTTVSDNSSQTTAAATTSAASGSEASASDSTSAAEVTTSDSAGSRNSQLGAVVFALGAVLVL</sequence>
<dbReference type="GO" id="GO:0050525">
    <property type="term" value="F:cutinase activity"/>
    <property type="evidence" value="ECO:0007669"/>
    <property type="project" value="UniProtKB-UniRule"/>
</dbReference>
<comment type="function">
    <text evidence="8">Catalyzes the hydrolysis of complex carboxylic polyesters found in the cell wall of plants. Degrades cutin, a macromolecule that forms the structure of the plant cuticle.</text>
</comment>
<dbReference type="GO" id="GO:0005576">
    <property type="term" value="C:extracellular region"/>
    <property type="evidence" value="ECO:0007669"/>
    <property type="project" value="UniProtKB-SubCell"/>
</dbReference>
<evidence type="ECO:0000256" key="7">
    <source>
        <dbReference type="ARBA" id="ARBA00023157"/>
    </source>
</evidence>
<keyword evidence="5 8" id="KW-0732">Signal</keyword>
<feature type="compositionally biased region" description="Low complexity" evidence="9">
    <location>
        <begin position="239"/>
        <end position="337"/>
    </location>
</feature>
<comment type="caution">
    <text evidence="10">The sequence shown here is derived from an EMBL/GenBank/DDBJ whole genome shotgun (WGS) entry which is preliminary data.</text>
</comment>
<reference evidence="10" key="1">
    <citation type="journal article" date="2021" name="Nat. Commun.">
        <title>Genetic determinants of endophytism in the Arabidopsis root mycobiome.</title>
        <authorList>
            <person name="Mesny F."/>
            <person name="Miyauchi S."/>
            <person name="Thiergart T."/>
            <person name="Pickel B."/>
            <person name="Atanasova L."/>
            <person name="Karlsson M."/>
            <person name="Huettel B."/>
            <person name="Barry K.W."/>
            <person name="Haridas S."/>
            <person name="Chen C."/>
            <person name="Bauer D."/>
            <person name="Andreopoulos W."/>
            <person name="Pangilinan J."/>
            <person name="LaButti K."/>
            <person name="Riley R."/>
            <person name="Lipzen A."/>
            <person name="Clum A."/>
            <person name="Drula E."/>
            <person name="Henrissat B."/>
            <person name="Kohler A."/>
            <person name="Grigoriev I.V."/>
            <person name="Martin F.M."/>
            <person name="Hacquard S."/>
        </authorList>
    </citation>
    <scope>NUCLEOTIDE SEQUENCE</scope>
    <source>
        <strain evidence="10">MPI-CAGE-AT-0147</strain>
    </source>
</reference>
<dbReference type="AlphaFoldDB" id="A0A9P9FTA2"/>
<comment type="similarity">
    <text evidence="2 8">Belongs to the cutinase family.</text>
</comment>
<dbReference type="InterPro" id="IPR043579">
    <property type="entry name" value="CUTINASE_2"/>
</dbReference>
<dbReference type="Pfam" id="PF01083">
    <property type="entry name" value="Cutinase"/>
    <property type="match status" value="1"/>
</dbReference>
<dbReference type="SMART" id="SM01110">
    <property type="entry name" value="Cutinase"/>
    <property type="match status" value="1"/>
</dbReference>
<dbReference type="InterPro" id="IPR029058">
    <property type="entry name" value="AB_hydrolase_fold"/>
</dbReference>
<dbReference type="InterPro" id="IPR043580">
    <property type="entry name" value="CUTINASE_1"/>
</dbReference>
<evidence type="ECO:0000256" key="8">
    <source>
        <dbReference type="RuleBase" id="RU361263"/>
    </source>
</evidence>